<dbReference type="GO" id="GO:0000976">
    <property type="term" value="F:transcription cis-regulatory region binding"/>
    <property type="evidence" value="ECO:0007669"/>
    <property type="project" value="TreeGrafter"/>
</dbReference>
<evidence type="ECO:0000256" key="3">
    <source>
        <dbReference type="ARBA" id="ARBA00023125"/>
    </source>
</evidence>
<keyword evidence="6" id="KW-0175">Coiled coil</keyword>
<evidence type="ECO:0008006" key="9">
    <source>
        <dbReference type="Google" id="ProtNLM"/>
    </source>
</evidence>
<dbReference type="STRING" id="913774.A0A0C3CE59"/>
<dbReference type="PANTHER" id="PTHR31845">
    <property type="entry name" value="FINGER DOMAIN PROTEIN, PUTATIVE-RELATED"/>
    <property type="match status" value="1"/>
</dbReference>
<comment type="subcellular location">
    <subcellularLocation>
        <location evidence="1">Nucleus</location>
    </subcellularLocation>
</comment>
<evidence type="ECO:0000256" key="2">
    <source>
        <dbReference type="ARBA" id="ARBA00023015"/>
    </source>
</evidence>
<evidence type="ECO:0000256" key="5">
    <source>
        <dbReference type="ARBA" id="ARBA00023242"/>
    </source>
</evidence>
<proteinExistence type="predicted"/>
<keyword evidence="8" id="KW-1185">Reference proteome</keyword>
<keyword evidence="5" id="KW-0539">Nucleus</keyword>
<keyword evidence="3" id="KW-0238">DNA-binding</keyword>
<dbReference type="CDD" id="cd12148">
    <property type="entry name" value="fungal_TF_MHR"/>
    <property type="match status" value="1"/>
</dbReference>
<reference evidence="8" key="2">
    <citation type="submission" date="2015-01" db="EMBL/GenBank/DDBJ databases">
        <title>Evolutionary Origins and Diversification of the Mycorrhizal Mutualists.</title>
        <authorList>
            <consortium name="DOE Joint Genome Institute"/>
            <consortium name="Mycorrhizal Genomics Consortium"/>
            <person name="Kohler A."/>
            <person name="Kuo A."/>
            <person name="Nagy L.G."/>
            <person name="Floudas D."/>
            <person name="Copeland A."/>
            <person name="Barry K.W."/>
            <person name="Cichocki N."/>
            <person name="Veneault-Fourrey C."/>
            <person name="LaButti K."/>
            <person name="Lindquist E.A."/>
            <person name="Lipzen A."/>
            <person name="Lundell T."/>
            <person name="Morin E."/>
            <person name="Murat C."/>
            <person name="Riley R."/>
            <person name="Ohm R."/>
            <person name="Sun H."/>
            <person name="Tunlid A."/>
            <person name="Henrissat B."/>
            <person name="Grigoriev I.V."/>
            <person name="Hibbett D.S."/>
            <person name="Martin F."/>
        </authorList>
    </citation>
    <scope>NUCLEOTIDE SEQUENCE [LARGE SCALE GENOMIC DNA]</scope>
    <source>
        <strain evidence="8">Zn</strain>
    </source>
</reference>
<dbReference type="Proteomes" id="UP000054321">
    <property type="component" value="Unassembled WGS sequence"/>
</dbReference>
<dbReference type="GO" id="GO:0005634">
    <property type="term" value="C:nucleus"/>
    <property type="evidence" value="ECO:0007669"/>
    <property type="project" value="UniProtKB-SubCell"/>
</dbReference>
<name>A0A0C3CE59_OIDMZ</name>
<evidence type="ECO:0000313" key="7">
    <source>
        <dbReference type="EMBL" id="KIM97183.1"/>
    </source>
</evidence>
<dbReference type="OrthoDB" id="4454541at2759"/>
<dbReference type="EMBL" id="KN832882">
    <property type="protein sequence ID" value="KIM97183.1"/>
    <property type="molecule type" value="Genomic_DNA"/>
</dbReference>
<evidence type="ECO:0000313" key="8">
    <source>
        <dbReference type="Proteomes" id="UP000054321"/>
    </source>
</evidence>
<evidence type="ECO:0000256" key="1">
    <source>
        <dbReference type="ARBA" id="ARBA00004123"/>
    </source>
</evidence>
<dbReference type="HOGENOM" id="CLU_530073_0_0_1"/>
<keyword evidence="2" id="KW-0805">Transcription regulation</keyword>
<protein>
    <recommendedName>
        <fullName evidence="9">Transcription factor domain-containing protein</fullName>
    </recommendedName>
</protein>
<feature type="coiled-coil region" evidence="6">
    <location>
        <begin position="37"/>
        <end position="71"/>
    </location>
</feature>
<dbReference type="GO" id="GO:0000981">
    <property type="term" value="F:DNA-binding transcription factor activity, RNA polymerase II-specific"/>
    <property type="evidence" value="ECO:0007669"/>
    <property type="project" value="TreeGrafter"/>
</dbReference>
<dbReference type="InterPro" id="IPR051089">
    <property type="entry name" value="prtT"/>
</dbReference>
<keyword evidence="4" id="KW-0804">Transcription</keyword>
<evidence type="ECO:0000256" key="4">
    <source>
        <dbReference type="ARBA" id="ARBA00023163"/>
    </source>
</evidence>
<reference evidence="7 8" key="1">
    <citation type="submission" date="2014-04" db="EMBL/GenBank/DDBJ databases">
        <authorList>
            <consortium name="DOE Joint Genome Institute"/>
            <person name="Kuo A."/>
            <person name="Martino E."/>
            <person name="Perotto S."/>
            <person name="Kohler A."/>
            <person name="Nagy L.G."/>
            <person name="Floudas D."/>
            <person name="Copeland A."/>
            <person name="Barry K.W."/>
            <person name="Cichocki N."/>
            <person name="Veneault-Fourrey C."/>
            <person name="LaButti K."/>
            <person name="Lindquist E.A."/>
            <person name="Lipzen A."/>
            <person name="Lundell T."/>
            <person name="Morin E."/>
            <person name="Murat C."/>
            <person name="Sun H."/>
            <person name="Tunlid A."/>
            <person name="Henrissat B."/>
            <person name="Grigoriev I.V."/>
            <person name="Hibbett D.S."/>
            <person name="Martin F."/>
            <person name="Nordberg H.P."/>
            <person name="Cantor M.N."/>
            <person name="Hua S.X."/>
        </authorList>
    </citation>
    <scope>NUCLEOTIDE SEQUENCE [LARGE SCALE GENOMIC DNA]</scope>
    <source>
        <strain evidence="7 8">Zn</strain>
    </source>
</reference>
<gene>
    <name evidence="7" type="ORF">OIDMADRAFT_57820</name>
</gene>
<dbReference type="AlphaFoldDB" id="A0A0C3CE59"/>
<dbReference type="PANTHER" id="PTHR31845:SF17">
    <property type="entry name" value="ZN(II)2CYS6 TRANSCRIPTION FACTOR (EUROFUNG)"/>
    <property type="match status" value="1"/>
</dbReference>
<evidence type="ECO:0000256" key="6">
    <source>
        <dbReference type="SAM" id="Coils"/>
    </source>
</evidence>
<sequence length="534" mass="60594">MAPVGLPAEDAERARQNVFSFLQKQPVVLAHRPGRLVQFSRERIPKLDDNLEQLEQRLDLMEGHHQAEMQEMKNMVARLADKLNMSPEEVGSTPLQSTIPNEYQQEEGVLNDTIDIVSQGLVGSSFNKNCRTVIGFMDDQIYPPMDFLRRHALLSMVICIIAARAIKPEKYQIYIAHADDLLKDTFSGPTPDIHAFRAMMLLTAWTGRARLWGYVASVAAELDLNTAALQLGDDAVEETATLIERTRAWFSLCCFDLVSNLNRPFVINRMREYLPIAKRLLNSPYCRPVDYRINAYIEGFTITADAKAQLPKCGLQLKPLPVEAAQLLTSFDQKIDRWFYAINNGIEPYQTFTNEQDRHQFVVPFAFMKIYINGFAMHGMNPQGDVPDANRLGFIQKALDNANLLLQTQFASDDFRRRLRYSMDYDGMTTYHSISFILKAITAAHQYLDYGKVFTALQKAAQMFEEAGALEAATEVRREQERLAMLTQTTLSPLENDAAPGLAMEEAVLFDIPSFLDAATWDEQFPTLSMYVLD</sequence>
<accession>A0A0C3CE59</accession>
<organism evidence="7 8">
    <name type="scientific">Oidiodendron maius (strain Zn)</name>
    <dbReference type="NCBI Taxonomy" id="913774"/>
    <lineage>
        <taxon>Eukaryota</taxon>
        <taxon>Fungi</taxon>
        <taxon>Dikarya</taxon>
        <taxon>Ascomycota</taxon>
        <taxon>Pezizomycotina</taxon>
        <taxon>Leotiomycetes</taxon>
        <taxon>Leotiomycetes incertae sedis</taxon>
        <taxon>Myxotrichaceae</taxon>
        <taxon>Oidiodendron</taxon>
    </lineage>
</organism>
<dbReference type="InParanoid" id="A0A0C3CE59"/>